<organism evidence="1 2">
    <name type="scientific">Rotaria magnacalcarata</name>
    <dbReference type="NCBI Taxonomy" id="392030"/>
    <lineage>
        <taxon>Eukaryota</taxon>
        <taxon>Metazoa</taxon>
        <taxon>Spiralia</taxon>
        <taxon>Gnathifera</taxon>
        <taxon>Rotifera</taxon>
        <taxon>Eurotatoria</taxon>
        <taxon>Bdelloidea</taxon>
        <taxon>Philodinida</taxon>
        <taxon>Philodinidae</taxon>
        <taxon>Rotaria</taxon>
    </lineage>
</organism>
<dbReference type="AlphaFoldDB" id="A0A816XQ61"/>
<evidence type="ECO:0008006" key="3">
    <source>
        <dbReference type="Google" id="ProtNLM"/>
    </source>
</evidence>
<protein>
    <recommendedName>
        <fullName evidence="3">Endonuclease/exonuclease/phosphatase domain-containing protein</fullName>
    </recommendedName>
</protein>
<reference evidence="1" key="1">
    <citation type="submission" date="2021-02" db="EMBL/GenBank/DDBJ databases">
        <authorList>
            <person name="Nowell W R."/>
        </authorList>
    </citation>
    <scope>NUCLEOTIDE SEQUENCE</scope>
</reference>
<evidence type="ECO:0000313" key="2">
    <source>
        <dbReference type="Proteomes" id="UP000663824"/>
    </source>
</evidence>
<gene>
    <name evidence="1" type="ORF">MBJ925_LOCUS30944</name>
</gene>
<comment type="caution">
    <text evidence="1">The sequence shown here is derived from an EMBL/GenBank/DDBJ whole genome shotgun (WGS) entry which is preliminary data.</text>
</comment>
<evidence type="ECO:0000313" key="1">
    <source>
        <dbReference type="EMBL" id="CAF2149236.1"/>
    </source>
</evidence>
<proteinExistence type="predicted"/>
<name>A0A816XQ61_9BILA</name>
<accession>A0A816XQ61</accession>
<dbReference type="Proteomes" id="UP000663824">
    <property type="component" value="Unassembled WGS sequence"/>
</dbReference>
<dbReference type="EMBL" id="CAJNRE010016839">
    <property type="protein sequence ID" value="CAF2149236.1"/>
    <property type="molecule type" value="Genomic_DNA"/>
</dbReference>
<sequence>MGDLNARLDGNQHQLASTNNVGPFTVGVENENEMKLVDLCEINNIIVSNTGDRSIRRTTIRRDQFVAINSSHDHFVAEQFVAFCSSQINSFRAVDFPFVLSL</sequence>